<dbReference type="CDD" id="cd00130">
    <property type="entry name" value="PAS"/>
    <property type="match status" value="1"/>
</dbReference>
<dbReference type="Pfam" id="PF00072">
    <property type="entry name" value="Response_reg"/>
    <property type="match status" value="1"/>
</dbReference>
<dbReference type="SUPFAM" id="SSF47384">
    <property type="entry name" value="Homodimeric domain of signal transducing histidine kinase"/>
    <property type="match status" value="1"/>
</dbReference>
<dbReference type="Pfam" id="PF01590">
    <property type="entry name" value="GAF"/>
    <property type="match status" value="1"/>
</dbReference>
<dbReference type="InterPro" id="IPR000014">
    <property type="entry name" value="PAS"/>
</dbReference>
<dbReference type="PROSITE" id="PS50112">
    <property type="entry name" value="PAS"/>
    <property type="match status" value="1"/>
</dbReference>
<dbReference type="InterPro" id="IPR003594">
    <property type="entry name" value="HATPase_dom"/>
</dbReference>
<keyword evidence="4" id="KW-0808">Transferase</keyword>
<protein>
    <recommendedName>
        <fullName evidence="2">histidine kinase</fullName>
        <ecNumber evidence="2">2.7.13.3</ecNumber>
    </recommendedName>
</protein>
<dbReference type="SMART" id="SM00065">
    <property type="entry name" value="GAF"/>
    <property type="match status" value="2"/>
</dbReference>
<dbReference type="SUPFAM" id="SSF55874">
    <property type="entry name" value="ATPase domain of HSP90 chaperone/DNA topoisomerase II/histidine kinase"/>
    <property type="match status" value="1"/>
</dbReference>
<sequence length="987" mass="109479">MDDNPANLLALEVVLAPLHVRLHKATSGREALRHLMREDYAVILLDVQMEGLSGLETAALIKQRERSREVPIIFITAHQWSQQEVLEAYGSGAVDFLTKPFVPQVLCAKVSVFIELYRARQDVRRQAVLFQARERELLERSHQEHLHRIFMQQSSAGIAITRGPDFVFEFANPLYEKIIGRRVPLGRTLSEVVPEVLAQPRVMAALRRVLETGEPFVGTEFSVLLDRRGTGELDEAFFNLSYQPTRDARGGVDGLIIFAVDVTEHVRARRHAESLAADLKRKAEQLARWDQLFQHAGWGIASTDPDTWRLNAVNSAFARMHGYDSPEQLLGVHVSELVAPGTFDHFRAELERTIEKGHHTYENVHVRRDGTRIPILVDGVALKDEHGHVTYRAASFQDQTERKEAEDRFAFLARAGEVLASSLDEGTVLQRLAELTVPQLADWSAVDMLTEHGTVERRVVVHGSPEKVALAFEIARRWPIDVSTHGGIAQVLRTGEPLCIPEVPEAALPGLSRGDEHLALSRKLSLRSSLCVPLQARGRVLGALSLSIESGPRRYGLRDVELARELARRASLCLDNALLFQEMKETQALTERLQGITAALSRSASVEEMAEVIIHEGLQATRAQRGAFLQVRDGVVRWVRHFGYDEAVAAALTPMPLSRAPNLARVLLSREPVWASSLEEYLAHVPEVTVPADILGEGARALLPLVTEQRVLGFIVLRWTEARAFRPKEKAFLEALTRQCAQALERAELYRDAQAAVRLRDEFLSVASHELKTPLTSLRLQHALIERAVAEGPGEKVHTRMAAAARQVDRLASLVDSLLDVSRLSLGKLAMEISEVDLSQVVRDAHERLEAVFAQAGCEVFLTLGADVRGQWDGSRLEQVVVNLLSNAAKYGAGKPVAIEVEMDGGMACLRVRDEGIGISTEALSRLFGRFERGVSERHYGGLGLGLYISRQIVEAMGGTIDVRSELGQGALFTVRLPIARRPTTST</sequence>
<dbReference type="Pfam" id="PF13426">
    <property type="entry name" value="PAS_9"/>
    <property type="match status" value="1"/>
</dbReference>
<evidence type="ECO:0000259" key="8">
    <source>
        <dbReference type="PROSITE" id="PS50110"/>
    </source>
</evidence>
<dbReference type="InterPro" id="IPR036097">
    <property type="entry name" value="HisK_dim/P_sf"/>
</dbReference>
<dbReference type="RefSeq" id="WP_206728625.1">
    <property type="nucleotide sequence ID" value="NZ_CP071090.1"/>
</dbReference>
<evidence type="ECO:0000259" key="7">
    <source>
        <dbReference type="PROSITE" id="PS50109"/>
    </source>
</evidence>
<dbReference type="Gene3D" id="3.30.450.40">
    <property type="match status" value="2"/>
</dbReference>
<dbReference type="InterPro" id="IPR001789">
    <property type="entry name" value="Sig_transdc_resp-reg_receiver"/>
</dbReference>
<dbReference type="InterPro" id="IPR013656">
    <property type="entry name" value="PAS_4"/>
</dbReference>
<dbReference type="InterPro" id="IPR036890">
    <property type="entry name" value="HATPase_C_sf"/>
</dbReference>
<keyword evidence="5" id="KW-0418">Kinase</keyword>
<dbReference type="Pfam" id="PF08448">
    <property type="entry name" value="PAS_4"/>
    <property type="match status" value="1"/>
</dbReference>
<dbReference type="PRINTS" id="PR00344">
    <property type="entry name" value="BCTRLSENSOR"/>
</dbReference>
<dbReference type="CDD" id="cd00082">
    <property type="entry name" value="HisKA"/>
    <property type="match status" value="1"/>
</dbReference>
<keyword evidence="12" id="KW-1185">Reference proteome</keyword>
<name>A0ABX7P9B3_9BACT</name>
<feature type="domain" description="Histidine kinase" evidence="7">
    <location>
        <begin position="766"/>
        <end position="981"/>
    </location>
</feature>
<evidence type="ECO:0000256" key="6">
    <source>
        <dbReference type="PROSITE-ProRule" id="PRU00169"/>
    </source>
</evidence>
<dbReference type="SUPFAM" id="SSF55781">
    <property type="entry name" value="GAF domain-like"/>
    <property type="match status" value="2"/>
</dbReference>
<dbReference type="PROSITE" id="PS50113">
    <property type="entry name" value="PAC"/>
    <property type="match status" value="1"/>
</dbReference>
<dbReference type="Pfam" id="PF02518">
    <property type="entry name" value="HATPase_c"/>
    <property type="match status" value="1"/>
</dbReference>
<gene>
    <name evidence="11" type="ORF">JY651_20240</name>
</gene>
<dbReference type="PROSITE" id="PS50110">
    <property type="entry name" value="RESPONSE_REGULATORY"/>
    <property type="match status" value="1"/>
</dbReference>
<dbReference type="SMART" id="SM00387">
    <property type="entry name" value="HATPase_c"/>
    <property type="match status" value="1"/>
</dbReference>
<dbReference type="Pfam" id="PF13185">
    <property type="entry name" value="GAF_2"/>
    <property type="match status" value="1"/>
</dbReference>
<dbReference type="Gene3D" id="3.30.565.10">
    <property type="entry name" value="Histidine kinase-like ATPase, C-terminal domain"/>
    <property type="match status" value="1"/>
</dbReference>
<dbReference type="InterPro" id="IPR004358">
    <property type="entry name" value="Sig_transdc_His_kin-like_C"/>
</dbReference>
<evidence type="ECO:0000259" key="10">
    <source>
        <dbReference type="PROSITE" id="PS50113"/>
    </source>
</evidence>
<feature type="domain" description="Response regulatory" evidence="8">
    <location>
        <begin position="1"/>
        <end position="114"/>
    </location>
</feature>
<dbReference type="PROSITE" id="PS50109">
    <property type="entry name" value="HIS_KIN"/>
    <property type="match status" value="1"/>
</dbReference>
<feature type="domain" description="PAC" evidence="10">
    <location>
        <begin position="359"/>
        <end position="411"/>
    </location>
</feature>
<dbReference type="SMART" id="SM00091">
    <property type="entry name" value="PAS"/>
    <property type="match status" value="2"/>
</dbReference>
<dbReference type="InterPro" id="IPR000700">
    <property type="entry name" value="PAS-assoc_C"/>
</dbReference>
<reference evidence="11 12" key="1">
    <citation type="submission" date="2021-02" db="EMBL/GenBank/DDBJ databases">
        <title>De Novo genome assembly of isolated myxobacteria.</title>
        <authorList>
            <person name="Stevens D.C."/>
        </authorList>
    </citation>
    <scope>NUCLEOTIDE SEQUENCE [LARGE SCALE GENOMIC DNA]</scope>
    <source>
        <strain evidence="12">SCPEA02</strain>
    </source>
</reference>
<dbReference type="InterPro" id="IPR003018">
    <property type="entry name" value="GAF"/>
</dbReference>
<evidence type="ECO:0000256" key="5">
    <source>
        <dbReference type="ARBA" id="ARBA00022777"/>
    </source>
</evidence>
<evidence type="ECO:0000313" key="12">
    <source>
        <dbReference type="Proteomes" id="UP000662747"/>
    </source>
</evidence>
<dbReference type="PANTHER" id="PTHR43547:SF2">
    <property type="entry name" value="HYBRID SIGNAL TRANSDUCTION HISTIDINE KINASE C"/>
    <property type="match status" value="1"/>
</dbReference>
<dbReference type="Gene3D" id="3.40.50.2300">
    <property type="match status" value="1"/>
</dbReference>
<accession>A0ABX7P9B3</accession>
<dbReference type="InterPro" id="IPR005467">
    <property type="entry name" value="His_kinase_dom"/>
</dbReference>
<dbReference type="InterPro" id="IPR029016">
    <property type="entry name" value="GAF-like_dom_sf"/>
</dbReference>
<dbReference type="EC" id="2.7.13.3" evidence="2"/>
<feature type="modified residue" description="4-aspartylphosphate" evidence="6">
    <location>
        <position position="46"/>
    </location>
</feature>
<dbReference type="EMBL" id="CP071090">
    <property type="protein sequence ID" value="QSQ27098.1"/>
    <property type="molecule type" value="Genomic_DNA"/>
</dbReference>
<dbReference type="SUPFAM" id="SSF52172">
    <property type="entry name" value="CheY-like"/>
    <property type="match status" value="1"/>
</dbReference>
<evidence type="ECO:0000256" key="4">
    <source>
        <dbReference type="ARBA" id="ARBA00022679"/>
    </source>
</evidence>
<dbReference type="SMART" id="SM00448">
    <property type="entry name" value="REC"/>
    <property type="match status" value="1"/>
</dbReference>
<dbReference type="SMART" id="SM00388">
    <property type="entry name" value="HisKA"/>
    <property type="match status" value="1"/>
</dbReference>
<dbReference type="SUPFAM" id="SSF55785">
    <property type="entry name" value="PYP-like sensor domain (PAS domain)"/>
    <property type="match status" value="2"/>
</dbReference>
<dbReference type="NCBIfam" id="TIGR00229">
    <property type="entry name" value="sensory_box"/>
    <property type="match status" value="2"/>
</dbReference>
<organism evidence="11 12">
    <name type="scientific">Pyxidicoccus parkwayensis</name>
    <dbReference type="NCBI Taxonomy" id="2813578"/>
    <lineage>
        <taxon>Bacteria</taxon>
        <taxon>Pseudomonadati</taxon>
        <taxon>Myxococcota</taxon>
        <taxon>Myxococcia</taxon>
        <taxon>Myxococcales</taxon>
        <taxon>Cystobacterineae</taxon>
        <taxon>Myxococcaceae</taxon>
        <taxon>Pyxidicoccus</taxon>
    </lineage>
</organism>
<evidence type="ECO:0000256" key="1">
    <source>
        <dbReference type="ARBA" id="ARBA00000085"/>
    </source>
</evidence>
<evidence type="ECO:0000259" key="9">
    <source>
        <dbReference type="PROSITE" id="PS50112"/>
    </source>
</evidence>
<evidence type="ECO:0000256" key="3">
    <source>
        <dbReference type="ARBA" id="ARBA00022553"/>
    </source>
</evidence>
<dbReference type="InterPro" id="IPR003661">
    <property type="entry name" value="HisK_dim/P_dom"/>
</dbReference>
<dbReference type="InterPro" id="IPR035965">
    <property type="entry name" value="PAS-like_dom_sf"/>
</dbReference>
<dbReference type="Gene3D" id="1.10.287.130">
    <property type="match status" value="1"/>
</dbReference>
<dbReference type="Proteomes" id="UP000662747">
    <property type="component" value="Chromosome"/>
</dbReference>
<comment type="catalytic activity">
    <reaction evidence="1">
        <text>ATP + protein L-histidine = ADP + protein N-phospho-L-histidine.</text>
        <dbReference type="EC" id="2.7.13.3"/>
    </reaction>
</comment>
<dbReference type="PANTHER" id="PTHR43547">
    <property type="entry name" value="TWO-COMPONENT HISTIDINE KINASE"/>
    <property type="match status" value="1"/>
</dbReference>
<evidence type="ECO:0000256" key="2">
    <source>
        <dbReference type="ARBA" id="ARBA00012438"/>
    </source>
</evidence>
<keyword evidence="3 6" id="KW-0597">Phosphoprotein</keyword>
<proteinExistence type="predicted"/>
<dbReference type="Pfam" id="PF00512">
    <property type="entry name" value="HisKA"/>
    <property type="match status" value="1"/>
</dbReference>
<dbReference type="InterPro" id="IPR011006">
    <property type="entry name" value="CheY-like_superfamily"/>
</dbReference>
<feature type="domain" description="PAS" evidence="9">
    <location>
        <begin position="285"/>
        <end position="357"/>
    </location>
</feature>
<evidence type="ECO:0000313" key="11">
    <source>
        <dbReference type="EMBL" id="QSQ27098.1"/>
    </source>
</evidence>
<dbReference type="Gene3D" id="3.30.450.20">
    <property type="entry name" value="PAS domain"/>
    <property type="match status" value="2"/>
</dbReference>